<dbReference type="PANTHER" id="PTHR13375:SF3">
    <property type="entry name" value="THO COMPLEX SUBUNIT 5 HOMOLOG"/>
    <property type="match status" value="1"/>
</dbReference>
<dbReference type="OrthoDB" id="4086595at2759"/>
<evidence type="ECO:0000313" key="6">
    <source>
        <dbReference type="EMBL" id="ODQ67624.1"/>
    </source>
</evidence>
<feature type="compositionally biased region" description="Basic and acidic residues" evidence="5">
    <location>
        <begin position="136"/>
        <end position="161"/>
    </location>
</feature>
<dbReference type="AlphaFoldDB" id="A0A1E3PQV1"/>
<dbReference type="InterPro" id="IPR019163">
    <property type="entry name" value="THO_Thoc5"/>
</dbReference>
<evidence type="ECO:0000256" key="4">
    <source>
        <dbReference type="SAM" id="Coils"/>
    </source>
</evidence>
<dbReference type="GO" id="GO:0006406">
    <property type="term" value="P:mRNA export from nucleus"/>
    <property type="evidence" value="ECO:0007669"/>
    <property type="project" value="TreeGrafter"/>
</dbReference>
<organism evidence="6 7">
    <name type="scientific">Nadsonia fulvescens var. elongata DSM 6958</name>
    <dbReference type="NCBI Taxonomy" id="857566"/>
    <lineage>
        <taxon>Eukaryota</taxon>
        <taxon>Fungi</taxon>
        <taxon>Dikarya</taxon>
        <taxon>Ascomycota</taxon>
        <taxon>Saccharomycotina</taxon>
        <taxon>Dipodascomycetes</taxon>
        <taxon>Dipodascales</taxon>
        <taxon>Dipodascales incertae sedis</taxon>
        <taxon>Nadsonia</taxon>
    </lineage>
</organism>
<reference evidence="6 7" key="1">
    <citation type="journal article" date="2016" name="Proc. Natl. Acad. Sci. U.S.A.">
        <title>Comparative genomics of biotechnologically important yeasts.</title>
        <authorList>
            <person name="Riley R."/>
            <person name="Haridas S."/>
            <person name="Wolfe K.H."/>
            <person name="Lopes M.R."/>
            <person name="Hittinger C.T."/>
            <person name="Goeker M."/>
            <person name="Salamov A.A."/>
            <person name="Wisecaver J.H."/>
            <person name="Long T.M."/>
            <person name="Calvey C.H."/>
            <person name="Aerts A.L."/>
            <person name="Barry K.W."/>
            <person name="Choi C."/>
            <person name="Clum A."/>
            <person name="Coughlan A.Y."/>
            <person name="Deshpande S."/>
            <person name="Douglass A.P."/>
            <person name="Hanson S.J."/>
            <person name="Klenk H.-P."/>
            <person name="LaButti K.M."/>
            <person name="Lapidus A."/>
            <person name="Lindquist E.A."/>
            <person name="Lipzen A.M."/>
            <person name="Meier-Kolthoff J.P."/>
            <person name="Ohm R.A."/>
            <person name="Otillar R.P."/>
            <person name="Pangilinan J.L."/>
            <person name="Peng Y."/>
            <person name="Rokas A."/>
            <person name="Rosa C.A."/>
            <person name="Scheuner C."/>
            <person name="Sibirny A.A."/>
            <person name="Slot J.C."/>
            <person name="Stielow J.B."/>
            <person name="Sun H."/>
            <person name="Kurtzman C.P."/>
            <person name="Blackwell M."/>
            <person name="Grigoriev I.V."/>
            <person name="Jeffries T.W."/>
        </authorList>
    </citation>
    <scope>NUCLEOTIDE SEQUENCE [LARGE SCALE GENOMIC DNA]</scope>
    <source>
        <strain evidence="6 7">DSM 6958</strain>
    </source>
</reference>
<evidence type="ECO:0000256" key="1">
    <source>
        <dbReference type="ARBA" id="ARBA00004123"/>
    </source>
</evidence>
<keyword evidence="7" id="KW-1185">Reference proteome</keyword>
<comment type="subcellular location">
    <subcellularLocation>
        <location evidence="1">Nucleus</location>
    </subcellularLocation>
</comment>
<dbReference type="Pfam" id="PF09766">
    <property type="entry name" value="FmiP_Thoc5"/>
    <property type="match status" value="1"/>
</dbReference>
<gene>
    <name evidence="6" type="ORF">NADFUDRAFT_82051</name>
</gene>
<feature type="coiled-coil region" evidence="4">
    <location>
        <begin position="196"/>
        <end position="230"/>
    </location>
</feature>
<evidence type="ECO:0000256" key="2">
    <source>
        <dbReference type="ARBA" id="ARBA00008044"/>
    </source>
</evidence>
<dbReference type="Proteomes" id="UP000095009">
    <property type="component" value="Unassembled WGS sequence"/>
</dbReference>
<feature type="region of interest" description="Disordered" evidence="5">
    <location>
        <begin position="136"/>
        <end position="169"/>
    </location>
</feature>
<evidence type="ECO:0000313" key="7">
    <source>
        <dbReference type="Proteomes" id="UP000095009"/>
    </source>
</evidence>
<accession>A0A1E3PQV1</accession>
<sequence length="255" mass="29392">MVMGDQIIKNHLVMDNQQAMTAFQSALDSVDVLDNSLAKVAKDPQASMSALTNFTLLKQNLWQINSLVNQSKTLNNELKSAVDVKYLDIHNILYQHLHFKEEIDQCNSYSSIYDTINLVPVDEFLEAKHKELETQVLESDSRMEDIDSSNQEKEQEKREEVEDKEDSVGLPSSLTAMEAYFEKINNDPHFLMLERLKDEDKRRRDISVQLTELEAKIKELTTKNKNFSEDLGLLDNVINEFVQNSSKIDEVLIKH</sequence>
<dbReference type="STRING" id="857566.A0A1E3PQV1"/>
<dbReference type="EMBL" id="KV454407">
    <property type="protein sequence ID" value="ODQ67624.1"/>
    <property type="molecule type" value="Genomic_DNA"/>
</dbReference>
<comment type="similarity">
    <text evidence="2">Belongs to the THOC5 family.</text>
</comment>
<evidence type="ECO:0000256" key="5">
    <source>
        <dbReference type="SAM" id="MobiDB-lite"/>
    </source>
</evidence>
<dbReference type="PANTHER" id="PTHR13375">
    <property type="entry name" value="FMS INTERACTING PROTEIN"/>
    <property type="match status" value="1"/>
</dbReference>
<keyword evidence="3" id="KW-0539">Nucleus</keyword>
<name>A0A1E3PQV1_9ASCO</name>
<dbReference type="GO" id="GO:0000445">
    <property type="term" value="C:THO complex part of transcription export complex"/>
    <property type="evidence" value="ECO:0007669"/>
    <property type="project" value="TreeGrafter"/>
</dbReference>
<keyword evidence="4" id="KW-0175">Coiled coil</keyword>
<dbReference type="GO" id="GO:0003729">
    <property type="term" value="F:mRNA binding"/>
    <property type="evidence" value="ECO:0007669"/>
    <property type="project" value="TreeGrafter"/>
</dbReference>
<protein>
    <submittedName>
        <fullName evidence="6">Uncharacterized protein</fullName>
    </submittedName>
</protein>
<proteinExistence type="inferred from homology"/>
<evidence type="ECO:0000256" key="3">
    <source>
        <dbReference type="ARBA" id="ARBA00023242"/>
    </source>
</evidence>